<dbReference type="GO" id="GO:0006508">
    <property type="term" value="P:proteolysis"/>
    <property type="evidence" value="ECO:0007669"/>
    <property type="project" value="TreeGrafter"/>
</dbReference>
<evidence type="ECO:0000256" key="5">
    <source>
        <dbReference type="ARBA" id="ARBA00022723"/>
    </source>
</evidence>
<organism evidence="10 11">
    <name type="scientific">Bifidobacterium primatium</name>
    <dbReference type="NCBI Taxonomy" id="2045438"/>
    <lineage>
        <taxon>Bacteria</taxon>
        <taxon>Bacillati</taxon>
        <taxon>Actinomycetota</taxon>
        <taxon>Actinomycetes</taxon>
        <taxon>Bifidobacteriales</taxon>
        <taxon>Bifidobacteriaceae</taxon>
        <taxon>Bifidobacterium</taxon>
    </lineage>
</organism>
<dbReference type="CDD" id="cd01087">
    <property type="entry name" value="Prolidase"/>
    <property type="match status" value="1"/>
</dbReference>
<comment type="catalytic activity">
    <reaction evidence="1">
        <text>Release of any N-terminal amino acid, including proline, that is linked to proline, even from a dipeptide or tripeptide.</text>
        <dbReference type="EC" id="3.4.11.9"/>
    </reaction>
</comment>
<dbReference type="SUPFAM" id="SSF53092">
    <property type="entry name" value="Creatinase/prolidase N-terminal domain"/>
    <property type="match status" value="1"/>
</dbReference>
<name>A0A2M9H9K7_9BIFI</name>
<dbReference type="Gene3D" id="3.90.230.10">
    <property type="entry name" value="Creatinase/methionine aminopeptidase superfamily"/>
    <property type="match status" value="1"/>
</dbReference>
<evidence type="ECO:0000256" key="6">
    <source>
        <dbReference type="ARBA" id="ARBA00022801"/>
    </source>
</evidence>
<protein>
    <recommendedName>
        <fullName evidence="4">Xaa-Pro aminopeptidase</fullName>
        <ecNumber evidence="4">3.4.11.9</ecNumber>
    </recommendedName>
</protein>
<sequence>MGIMTQATTNDDDERPQRESETQPKPQGDSSSRRPLGANFRDFMRTGWADHELDTEPLPSSDYTPERWKAIGKLFPGERLVFPAGAHKQRSNDLDYAFRPNTSFAYLTGLGKDYDPDAVLVLEPVRHGSPEAKAGATHVPMLYMHQPADNSTTDFYMSAEYGEYWIGPRPGLKEFETMTGIETHDLAQFADAVAKDVGPDAVRVRVIRESDPHATALVDAARAAGGFDDPTANDADDAVLHTACAEARIIKDDYEIDQLRKAVRATYNGFCKVLRNLDEAIDRPRGERIIEGVFNANARVEGNTVGYDTIVASGDHAPRLHWMRNTGTPRNGQLLLMDAGVEVDDLYTADITRTFPLGGRFTPLQRRIYDAVFEAQQAAFDACRPGVPFSVIHDTVMRVTAQKLHELGILPVSVEETLSPEGQQHRRWLVCGVGHHLGLDCHDCAQARNEEYFDRPLEPGMVFTIEPGLYFQSDDLLIPPEFRGIGVRIEDDVLMTEHGPEWLSDYIPRTADDVERWMAAMAD</sequence>
<dbReference type="InterPro" id="IPR000994">
    <property type="entry name" value="Pept_M24"/>
</dbReference>
<evidence type="ECO:0000256" key="8">
    <source>
        <dbReference type="SAM" id="MobiDB-lite"/>
    </source>
</evidence>
<comment type="similarity">
    <text evidence="3">Belongs to the peptidase M24B family.</text>
</comment>
<comment type="cofactor">
    <cofactor evidence="2">
        <name>Mn(2+)</name>
        <dbReference type="ChEBI" id="CHEBI:29035"/>
    </cofactor>
</comment>
<dbReference type="Pfam" id="PF05195">
    <property type="entry name" value="AMP_N"/>
    <property type="match status" value="1"/>
</dbReference>
<gene>
    <name evidence="10" type="ORF">CS006_05440</name>
</gene>
<dbReference type="GO" id="GO:0030145">
    <property type="term" value="F:manganese ion binding"/>
    <property type="evidence" value="ECO:0007669"/>
    <property type="project" value="InterPro"/>
</dbReference>
<feature type="region of interest" description="Disordered" evidence="8">
    <location>
        <begin position="1"/>
        <end position="37"/>
    </location>
</feature>
<dbReference type="InterPro" id="IPR036005">
    <property type="entry name" value="Creatinase/aminopeptidase-like"/>
</dbReference>
<dbReference type="InterPro" id="IPR029149">
    <property type="entry name" value="Creatin/AminoP/Spt16_N"/>
</dbReference>
<dbReference type="Gene3D" id="3.40.350.10">
    <property type="entry name" value="Creatinase/prolidase N-terminal domain"/>
    <property type="match status" value="1"/>
</dbReference>
<dbReference type="Proteomes" id="UP000229095">
    <property type="component" value="Unassembled WGS sequence"/>
</dbReference>
<dbReference type="EC" id="3.4.11.9" evidence="4"/>
<evidence type="ECO:0000256" key="1">
    <source>
        <dbReference type="ARBA" id="ARBA00001424"/>
    </source>
</evidence>
<feature type="domain" description="Aminopeptidase P N-terminal" evidence="9">
    <location>
        <begin position="58"/>
        <end position="211"/>
    </location>
</feature>
<dbReference type="GO" id="GO:0070006">
    <property type="term" value="F:metalloaminopeptidase activity"/>
    <property type="evidence" value="ECO:0007669"/>
    <property type="project" value="InterPro"/>
</dbReference>
<keyword evidence="6" id="KW-0378">Hydrolase</keyword>
<evidence type="ECO:0000256" key="2">
    <source>
        <dbReference type="ARBA" id="ARBA00001936"/>
    </source>
</evidence>
<comment type="caution">
    <text evidence="10">The sequence shown here is derived from an EMBL/GenBank/DDBJ whole genome shotgun (WGS) entry which is preliminary data.</text>
</comment>
<dbReference type="SUPFAM" id="SSF55920">
    <property type="entry name" value="Creatinase/aminopeptidase"/>
    <property type="match status" value="1"/>
</dbReference>
<dbReference type="AlphaFoldDB" id="A0A2M9H9K7"/>
<keyword evidence="10" id="KW-0645">Protease</keyword>
<keyword evidence="7" id="KW-0464">Manganese</keyword>
<keyword evidence="10" id="KW-0031">Aminopeptidase</keyword>
<keyword evidence="5" id="KW-0479">Metal-binding</keyword>
<evidence type="ECO:0000256" key="7">
    <source>
        <dbReference type="ARBA" id="ARBA00023211"/>
    </source>
</evidence>
<evidence type="ECO:0000259" key="9">
    <source>
        <dbReference type="SMART" id="SM01011"/>
    </source>
</evidence>
<proteinExistence type="inferred from homology"/>
<dbReference type="PANTHER" id="PTHR43226:SF4">
    <property type="entry name" value="XAA-PRO AMINOPEPTIDASE 3"/>
    <property type="match status" value="1"/>
</dbReference>
<dbReference type="SMART" id="SM01011">
    <property type="entry name" value="AMP_N"/>
    <property type="match status" value="1"/>
</dbReference>
<dbReference type="PANTHER" id="PTHR43226">
    <property type="entry name" value="XAA-PRO AMINOPEPTIDASE 3"/>
    <property type="match status" value="1"/>
</dbReference>
<dbReference type="InterPro" id="IPR052433">
    <property type="entry name" value="X-Pro_dipept-like"/>
</dbReference>
<dbReference type="EMBL" id="PEBI01000002">
    <property type="protein sequence ID" value="PJM73479.1"/>
    <property type="molecule type" value="Genomic_DNA"/>
</dbReference>
<evidence type="ECO:0000313" key="11">
    <source>
        <dbReference type="Proteomes" id="UP000229095"/>
    </source>
</evidence>
<evidence type="ECO:0000256" key="4">
    <source>
        <dbReference type="ARBA" id="ARBA00012574"/>
    </source>
</evidence>
<accession>A0A2M9H9K7</accession>
<evidence type="ECO:0000256" key="3">
    <source>
        <dbReference type="ARBA" id="ARBA00008766"/>
    </source>
</evidence>
<keyword evidence="11" id="KW-1185">Reference proteome</keyword>
<evidence type="ECO:0000313" key="10">
    <source>
        <dbReference type="EMBL" id="PJM73479.1"/>
    </source>
</evidence>
<dbReference type="Pfam" id="PF00557">
    <property type="entry name" value="Peptidase_M24"/>
    <property type="match status" value="1"/>
</dbReference>
<dbReference type="InterPro" id="IPR007865">
    <property type="entry name" value="Aminopep_P_N"/>
</dbReference>
<dbReference type="OrthoDB" id="9806388at2"/>
<reference evidence="10 11" key="1">
    <citation type="submission" date="2017-10" db="EMBL/GenBank/DDBJ databases">
        <title>Draft genome sequences of strains TRE 1, TRE 9, TRE H and TRI 7, isolated from tamarins, belonging to four potential novel Bifidobacterium species.</title>
        <authorList>
            <person name="Mattarelli P."/>
            <person name="Modesto M."/>
            <person name="Puglisi E."/>
            <person name="Morelli L."/>
            <person name="Spezio C."/>
            <person name="Bonetti A."/>
            <person name="Sandri C."/>
        </authorList>
    </citation>
    <scope>NUCLEOTIDE SEQUENCE [LARGE SCALE GENOMIC DNA]</scope>
    <source>
        <strain evidence="11">TRE1</strain>
    </source>
</reference>
<dbReference type="GO" id="GO:0005829">
    <property type="term" value="C:cytosol"/>
    <property type="evidence" value="ECO:0007669"/>
    <property type="project" value="TreeGrafter"/>
</dbReference>